<gene>
    <name evidence="1" type="ORF">GPUH_LOCUS13487</name>
</gene>
<evidence type="ECO:0000313" key="3">
    <source>
        <dbReference type="WBParaSite" id="GPUH_0001350201-mRNA-1"/>
    </source>
</evidence>
<name>A0A183DXP6_9BILA</name>
<evidence type="ECO:0000313" key="2">
    <source>
        <dbReference type="Proteomes" id="UP000271098"/>
    </source>
</evidence>
<reference evidence="3" key="1">
    <citation type="submission" date="2016-06" db="UniProtKB">
        <authorList>
            <consortium name="WormBaseParasite"/>
        </authorList>
    </citation>
    <scope>IDENTIFICATION</scope>
</reference>
<dbReference type="WBParaSite" id="GPUH_0001350201-mRNA-1">
    <property type="protein sequence ID" value="GPUH_0001350201-mRNA-1"/>
    <property type="gene ID" value="GPUH_0001350201"/>
</dbReference>
<organism evidence="3">
    <name type="scientific">Gongylonema pulchrum</name>
    <dbReference type="NCBI Taxonomy" id="637853"/>
    <lineage>
        <taxon>Eukaryota</taxon>
        <taxon>Metazoa</taxon>
        <taxon>Ecdysozoa</taxon>
        <taxon>Nematoda</taxon>
        <taxon>Chromadorea</taxon>
        <taxon>Rhabditida</taxon>
        <taxon>Spirurina</taxon>
        <taxon>Spiruromorpha</taxon>
        <taxon>Spiruroidea</taxon>
        <taxon>Gongylonematidae</taxon>
        <taxon>Gongylonema</taxon>
    </lineage>
</organism>
<keyword evidence="2" id="KW-1185">Reference proteome</keyword>
<dbReference type="AlphaFoldDB" id="A0A183DXP6"/>
<dbReference type="EMBL" id="UYRT01080269">
    <property type="protein sequence ID" value="VDN22392.1"/>
    <property type="molecule type" value="Genomic_DNA"/>
</dbReference>
<accession>A0A183DXP6</accession>
<dbReference type="Proteomes" id="UP000271098">
    <property type="component" value="Unassembled WGS sequence"/>
</dbReference>
<sequence>MGGRHFGDNPSDCFSIHRARETNYFRFLANLAFRLLLLLLHPARHSSDGSFNWLIMLCERCLVLLLHMGDAFDIWTDGSFFCYWDLCAAAPGCEHEYFTMENVLDLLVQLLEQASCKGYLDEDAEAQLLDHMLYFPLCDEPDVITTDPFCLKIVATCVSGRKTAIQVVYRILRSIDTEASNSVPQNSPFWLLKYTEASSSVPQNSPFWLLKCILESLGSEELKKAAGFAIQMLYDALKRLRQFDF</sequence>
<protein>
    <submittedName>
        <fullName evidence="3">MMS19 nucleotide excision repair protein</fullName>
    </submittedName>
</protein>
<reference evidence="1 2" key="2">
    <citation type="submission" date="2018-11" db="EMBL/GenBank/DDBJ databases">
        <authorList>
            <consortium name="Pathogen Informatics"/>
        </authorList>
    </citation>
    <scope>NUCLEOTIDE SEQUENCE [LARGE SCALE GENOMIC DNA]</scope>
</reference>
<evidence type="ECO:0000313" key="1">
    <source>
        <dbReference type="EMBL" id="VDN22392.1"/>
    </source>
</evidence>
<proteinExistence type="predicted"/>